<protein>
    <submittedName>
        <fullName evidence="3">Uncharacterized protein</fullName>
    </submittedName>
</protein>
<feature type="compositionally biased region" description="Basic and acidic residues" evidence="1">
    <location>
        <begin position="12"/>
        <end position="21"/>
    </location>
</feature>
<reference evidence="4" key="1">
    <citation type="journal article" date="2020" name="Stud. Mycol.">
        <title>101 Dothideomycetes genomes: A test case for predicting lifestyles and emergence of pathogens.</title>
        <authorList>
            <person name="Haridas S."/>
            <person name="Albert R."/>
            <person name="Binder M."/>
            <person name="Bloem J."/>
            <person name="LaButti K."/>
            <person name="Salamov A."/>
            <person name="Andreopoulos B."/>
            <person name="Baker S."/>
            <person name="Barry K."/>
            <person name="Bills G."/>
            <person name="Bluhm B."/>
            <person name="Cannon C."/>
            <person name="Castanera R."/>
            <person name="Culley D."/>
            <person name="Daum C."/>
            <person name="Ezra D."/>
            <person name="Gonzalez J."/>
            <person name="Henrissat B."/>
            <person name="Kuo A."/>
            <person name="Liang C."/>
            <person name="Lipzen A."/>
            <person name="Lutzoni F."/>
            <person name="Magnuson J."/>
            <person name="Mondo S."/>
            <person name="Nolan M."/>
            <person name="Ohm R."/>
            <person name="Pangilinan J."/>
            <person name="Park H.-J."/>
            <person name="Ramirez L."/>
            <person name="Alfaro M."/>
            <person name="Sun H."/>
            <person name="Tritt A."/>
            <person name="Yoshinaga Y."/>
            <person name="Zwiers L.-H."/>
            <person name="Turgeon B."/>
            <person name="Goodwin S."/>
            <person name="Spatafora J."/>
            <person name="Crous P."/>
            <person name="Grigoriev I."/>
        </authorList>
    </citation>
    <scope>NUCLEOTIDE SEQUENCE [LARGE SCALE GENOMIC DNA]</scope>
    <source>
        <strain evidence="4">CECT 20119</strain>
    </source>
</reference>
<feature type="region of interest" description="Disordered" evidence="1">
    <location>
        <begin position="1"/>
        <end position="139"/>
    </location>
</feature>
<keyword evidence="2" id="KW-0472">Membrane</keyword>
<feature type="transmembrane region" description="Helical" evidence="2">
    <location>
        <begin position="226"/>
        <end position="251"/>
    </location>
</feature>
<feature type="compositionally biased region" description="Basic and acidic residues" evidence="1">
    <location>
        <begin position="80"/>
        <end position="107"/>
    </location>
</feature>
<dbReference type="EMBL" id="ML992501">
    <property type="protein sequence ID" value="KAF2228253.1"/>
    <property type="molecule type" value="Genomic_DNA"/>
</dbReference>
<feature type="compositionally biased region" description="Basic and acidic residues" evidence="1">
    <location>
        <begin position="32"/>
        <end position="42"/>
    </location>
</feature>
<accession>A0A6A6GSD9</accession>
<keyword evidence="4" id="KW-1185">Reference proteome</keyword>
<evidence type="ECO:0000313" key="3">
    <source>
        <dbReference type="EMBL" id="KAF2228253.1"/>
    </source>
</evidence>
<feature type="compositionally biased region" description="Low complexity" evidence="1">
    <location>
        <begin position="55"/>
        <end position="64"/>
    </location>
</feature>
<gene>
    <name evidence="3" type="ORF">BDZ85DRAFT_13707</name>
</gene>
<sequence length="292" mass="32909">MTVIAPGSLGREVTDEPRRPEPTASPRSSRYRWKEEYDEKSTSHNNLVASHHHPSVSSAGGSSSRTTDSIDLEKQALSAHTREREERWSQRSSPRESQDRRSKHEGPFYRVGGGSDSSPHHQTIRHYSNDDDDAAPRDSPLSSKACQFLMFFMLPAPLLSFALAIWTMIITLTLIFLHPIRLIFTRKRSFSEVVLSILAPTLNLHLRCIHSFPIAGAELQLPQTLAVLLASSFFSMGIAIWCMVLCVYWAFAAVIGNPDGLDGRSDGRELVLSTRQKWDDWLRLSVRPELRS</sequence>
<proteinExistence type="predicted"/>
<name>A0A6A6GSD9_9PEZI</name>
<organism evidence="3 4">
    <name type="scientific">Elsinoe ampelina</name>
    <dbReference type="NCBI Taxonomy" id="302913"/>
    <lineage>
        <taxon>Eukaryota</taxon>
        <taxon>Fungi</taxon>
        <taxon>Dikarya</taxon>
        <taxon>Ascomycota</taxon>
        <taxon>Pezizomycotina</taxon>
        <taxon>Dothideomycetes</taxon>
        <taxon>Dothideomycetidae</taxon>
        <taxon>Myriangiales</taxon>
        <taxon>Elsinoaceae</taxon>
        <taxon>Elsinoe</taxon>
    </lineage>
</organism>
<evidence type="ECO:0000256" key="1">
    <source>
        <dbReference type="SAM" id="MobiDB-lite"/>
    </source>
</evidence>
<dbReference type="Proteomes" id="UP000799538">
    <property type="component" value="Unassembled WGS sequence"/>
</dbReference>
<keyword evidence="2" id="KW-0812">Transmembrane</keyword>
<feature type="transmembrane region" description="Helical" evidence="2">
    <location>
        <begin position="148"/>
        <end position="177"/>
    </location>
</feature>
<keyword evidence="2" id="KW-1133">Transmembrane helix</keyword>
<dbReference type="AlphaFoldDB" id="A0A6A6GSD9"/>
<evidence type="ECO:0000256" key="2">
    <source>
        <dbReference type="SAM" id="Phobius"/>
    </source>
</evidence>
<evidence type="ECO:0000313" key="4">
    <source>
        <dbReference type="Proteomes" id="UP000799538"/>
    </source>
</evidence>
<dbReference type="OrthoDB" id="5420214at2759"/>